<protein>
    <submittedName>
        <fullName evidence="2">DUF1801 domain-containing protein</fullName>
    </submittedName>
</protein>
<accession>A0ABW1IF00</accession>
<dbReference type="Pfam" id="PF08818">
    <property type="entry name" value="DUF1801"/>
    <property type="match status" value="1"/>
</dbReference>
<dbReference type="Gene3D" id="3.90.1150.200">
    <property type="match status" value="1"/>
</dbReference>
<dbReference type="InterPro" id="IPR014922">
    <property type="entry name" value="YdhG-like"/>
</dbReference>
<organism evidence="2 3">
    <name type="scientific">Pseudonocardia lutea</name>
    <dbReference type="NCBI Taxonomy" id="2172015"/>
    <lineage>
        <taxon>Bacteria</taxon>
        <taxon>Bacillati</taxon>
        <taxon>Actinomycetota</taxon>
        <taxon>Actinomycetes</taxon>
        <taxon>Pseudonocardiales</taxon>
        <taxon>Pseudonocardiaceae</taxon>
        <taxon>Pseudonocardia</taxon>
    </lineage>
</organism>
<reference evidence="3" key="1">
    <citation type="journal article" date="2019" name="Int. J. Syst. Evol. Microbiol.">
        <title>The Global Catalogue of Microorganisms (GCM) 10K type strain sequencing project: providing services to taxonomists for standard genome sequencing and annotation.</title>
        <authorList>
            <consortium name="The Broad Institute Genomics Platform"/>
            <consortium name="The Broad Institute Genome Sequencing Center for Infectious Disease"/>
            <person name="Wu L."/>
            <person name="Ma J."/>
        </authorList>
    </citation>
    <scope>NUCLEOTIDE SEQUENCE [LARGE SCALE GENOMIC DNA]</scope>
    <source>
        <strain evidence="3">CGMCC 4.7397</strain>
    </source>
</reference>
<dbReference type="RefSeq" id="WP_379568314.1">
    <property type="nucleotide sequence ID" value="NZ_JBHSQK010000058.1"/>
</dbReference>
<gene>
    <name evidence="2" type="ORF">ACFQH9_21670</name>
</gene>
<name>A0ABW1IF00_9PSEU</name>
<keyword evidence="3" id="KW-1185">Reference proteome</keyword>
<evidence type="ECO:0000313" key="3">
    <source>
        <dbReference type="Proteomes" id="UP001596119"/>
    </source>
</evidence>
<proteinExistence type="predicted"/>
<comment type="caution">
    <text evidence="2">The sequence shown here is derived from an EMBL/GenBank/DDBJ whole genome shotgun (WGS) entry which is preliminary data.</text>
</comment>
<evidence type="ECO:0000313" key="2">
    <source>
        <dbReference type="EMBL" id="MFC5950882.1"/>
    </source>
</evidence>
<dbReference type="Proteomes" id="UP001596119">
    <property type="component" value="Unassembled WGS sequence"/>
</dbReference>
<sequence>MSELSPEEYLDAVDEGRRSDVLALEALIREAAPGLERVVQRRILGYGPFRYRYAIGREGEAALIGLAAQKRYLSLYVLCAIDGRYLAETYADRLPGASAGKSCVRFTSLAKVDREVLRELVADAAAHGPQDAAGPDGPGHR</sequence>
<dbReference type="EMBL" id="JBHSQK010000058">
    <property type="protein sequence ID" value="MFC5950882.1"/>
    <property type="molecule type" value="Genomic_DNA"/>
</dbReference>
<feature type="domain" description="YdhG-like" evidence="1">
    <location>
        <begin position="17"/>
        <end position="124"/>
    </location>
</feature>
<dbReference type="SUPFAM" id="SSF159888">
    <property type="entry name" value="YdhG-like"/>
    <property type="match status" value="1"/>
</dbReference>
<evidence type="ECO:0000259" key="1">
    <source>
        <dbReference type="Pfam" id="PF08818"/>
    </source>
</evidence>